<dbReference type="Pfam" id="PF22124">
    <property type="entry name" value="Glyco_hydro_95_cat"/>
    <property type="match status" value="1"/>
</dbReference>
<dbReference type="EMBL" id="QZAO01000503">
    <property type="protein sequence ID" value="THW66736.1"/>
    <property type="molecule type" value="Genomic_DNA"/>
</dbReference>
<dbReference type="Gene3D" id="1.50.10.10">
    <property type="match status" value="1"/>
</dbReference>
<dbReference type="PANTHER" id="PTHR31084">
    <property type="entry name" value="ALPHA-L-FUCOSIDASE 2"/>
    <property type="match status" value="1"/>
</dbReference>
<dbReference type="InterPro" id="IPR008928">
    <property type="entry name" value="6-hairpin_glycosidase_sf"/>
</dbReference>
<evidence type="ECO:0000259" key="3">
    <source>
        <dbReference type="Pfam" id="PF22124"/>
    </source>
</evidence>
<protein>
    <submittedName>
        <fullName evidence="4">Glycoside hydrolase family 95 protein</fullName>
    </submittedName>
</protein>
<keyword evidence="1" id="KW-0732">Signal</keyword>
<name>A0A4S8ZL23_AURPU</name>
<evidence type="ECO:0000313" key="5">
    <source>
        <dbReference type="Proteomes" id="UP000308802"/>
    </source>
</evidence>
<comment type="caution">
    <text evidence="4">The sequence shown here is derived from an EMBL/GenBank/DDBJ whole genome shotgun (WGS) entry which is preliminary data.</text>
</comment>
<feature type="signal peptide" evidence="1">
    <location>
        <begin position="1"/>
        <end position="23"/>
    </location>
</feature>
<dbReference type="InterPro" id="IPR027414">
    <property type="entry name" value="GH95_N_dom"/>
</dbReference>
<evidence type="ECO:0000256" key="1">
    <source>
        <dbReference type="SAM" id="SignalP"/>
    </source>
</evidence>
<proteinExistence type="predicted"/>
<sequence length="787" mass="85206">MIMMISIPCTILSGLCLLPAVYAKALWATEPANNFTDIIRTAYPVGNGQLAALPFGNPGHEKLSLNVDSLWSGGPFENSSYNGGNPRSSVASALPGIRDWIFKNGTGNVTALMGDDNNYGSYAVLGNLTISIDKISNFTAYNRSLDLTTGVYTTNFEAGDSKYTSKVYCSYPDSVCVYEVSSTGTLPIIHISFENQQSNTSLVNSICSTSSRTASFVGITQAEIGMLYRAEARVVGKPASLSCSSGILTIKPSSQQHSLALVVAAGTNYAETKGTAAANYSFEGSDPGDYIATIAALAAAKGARALLQTHVADYSALSSRFTLNLPDTAGSAGKPTAELIAAYQGTENITSDPYYESLQFDYGRHLFISSSRQNSLPPNLQGKWAYGLQNAWGADYHANINLQMNHWGVDQTGLGDLQEALWRYMVQTWVPRGTETAKLLYDAPGWVAHDEMNIFGHTGMKTGDEYWANYPASAAWMLLHVSDHFDYSQDLNWLRETGYPLLEGVSAFWLSQLQEDVSFKDGSLVVNPCSSPEHGPTTFGCTHYQQLLHSLFTNTISAAKALHISPPLLPDLTHALHHLDTGLHINPSLQTLQEWKLTDLDATYNTNSTHRHLSHLIGWFPGSSISGLLSGYTNTTISTFVRNTLIQRGPGITDSNAGWEKVWRSACWARLNDSSSAYDELKLTISQNIASNGLSMYSGKNEPFQIDANFGFVGAVLGMLVVDIQGMEEVVLGPAVPREWAGGSVKGLRIRGGGSCDFGWDERGVVQGAKCIGVRRKVVNVEGKVLC</sequence>
<dbReference type="InterPro" id="IPR012341">
    <property type="entry name" value="6hp_glycosidase-like_sf"/>
</dbReference>
<dbReference type="GO" id="GO:0005975">
    <property type="term" value="P:carbohydrate metabolic process"/>
    <property type="evidence" value="ECO:0007669"/>
    <property type="project" value="InterPro"/>
</dbReference>
<dbReference type="Pfam" id="PF14498">
    <property type="entry name" value="Glyco_hyd_65N_2"/>
    <property type="match status" value="1"/>
</dbReference>
<feature type="domain" description="Glycosyl hydrolase family 95 catalytic" evidence="3">
    <location>
        <begin position="304"/>
        <end position="720"/>
    </location>
</feature>
<dbReference type="GO" id="GO:0004560">
    <property type="term" value="F:alpha-L-fucosidase activity"/>
    <property type="evidence" value="ECO:0007669"/>
    <property type="project" value="InterPro"/>
</dbReference>
<accession>A0A4S8ZL23</accession>
<dbReference type="PANTHER" id="PTHR31084:SF3">
    <property type="entry name" value="ALPHA-FUCOSIDASE A"/>
    <property type="match status" value="1"/>
</dbReference>
<feature type="domain" description="Glycosyl hydrolase family 95 N-terminal" evidence="2">
    <location>
        <begin position="26"/>
        <end position="271"/>
    </location>
</feature>
<feature type="chain" id="PRO_5020839644" evidence="1">
    <location>
        <begin position="24"/>
        <end position="787"/>
    </location>
</feature>
<evidence type="ECO:0000259" key="2">
    <source>
        <dbReference type="Pfam" id="PF14498"/>
    </source>
</evidence>
<evidence type="ECO:0000313" key="4">
    <source>
        <dbReference type="EMBL" id="THW66736.1"/>
    </source>
</evidence>
<gene>
    <name evidence="4" type="ORF">D6D19_09293</name>
</gene>
<dbReference type="Proteomes" id="UP000308802">
    <property type="component" value="Unassembled WGS sequence"/>
</dbReference>
<dbReference type="PIRSF" id="PIRSF007663">
    <property type="entry name" value="UCP007663"/>
    <property type="match status" value="1"/>
</dbReference>
<dbReference type="InterPro" id="IPR054363">
    <property type="entry name" value="GH95_cat"/>
</dbReference>
<organism evidence="4 5">
    <name type="scientific">Aureobasidium pullulans</name>
    <name type="common">Black yeast</name>
    <name type="synonym">Pullularia pullulans</name>
    <dbReference type="NCBI Taxonomy" id="5580"/>
    <lineage>
        <taxon>Eukaryota</taxon>
        <taxon>Fungi</taxon>
        <taxon>Dikarya</taxon>
        <taxon>Ascomycota</taxon>
        <taxon>Pezizomycotina</taxon>
        <taxon>Dothideomycetes</taxon>
        <taxon>Dothideomycetidae</taxon>
        <taxon>Dothideales</taxon>
        <taxon>Saccotheciaceae</taxon>
        <taxon>Aureobasidium</taxon>
    </lineage>
</organism>
<keyword evidence="4" id="KW-0378">Hydrolase</keyword>
<reference evidence="4 5" key="1">
    <citation type="submission" date="2018-10" db="EMBL/GenBank/DDBJ databases">
        <title>Fifty Aureobasidium pullulans genomes reveal a recombining polyextremotolerant generalist.</title>
        <authorList>
            <person name="Gostincar C."/>
            <person name="Turk M."/>
            <person name="Zajc J."/>
            <person name="Gunde-Cimerman N."/>
        </authorList>
    </citation>
    <scope>NUCLEOTIDE SEQUENCE [LARGE SCALE GENOMIC DNA]</scope>
    <source>
        <strain evidence="4 5">EXF-10659</strain>
    </source>
</reference>
<dbReference type="AlphaFoldDB" id="A0A4S8ZL23"/>
<dbReference type="SUPFAM" id="SSF48208">
    <property type="entry name" value="Six-hairpin glycosidases"/>
    <property type="match status" value="1"/>
</dbReference>
<dbReference type="InterPro" id="IPR016518">
    <property type="entry name" value="Alpha-L-fucosidase"/>
</dbReference>